<feature type="transmembrane region" description="Helical" evidence="1">
    <location>
        <begin position="59"/>
        <end position="89"/>
    </location>
</feature>
<dbReference type="PANTHER" id="PTHR38446">
    <property type="entry name" value="BLL0914 PROTEIN"/>
    <property type="match status" value="1"/>
</dbReference>
<dbReference type="InterPro" id="IPR009732">
    <property type="entry name" value="DUF1304"/>
</dbReference>
<keyword evidence="3" id="KW-1185">Reference proteome</keyword>
<gene>
    <name evidence="2" type="ORF">CKY47_10025</name>
</gene>
<dbReference type="Proteomes" id="UP001225605">
    <property type="component" value="Unassembled WGS sequence"/>
</dbReference>
<evidence type="ECO:0000313" key="2">
    <source>
        <dbReference type="EMBL" id="MDQ2584313.1"/>
    </source>
</evidence>
<dbReference type="PANTHER" id="PTHR38446:SF1">
    <property type="entry name" value="BLL0914 PROTEIN"/>
    <property type="match status" value="1"/>
</dbReference>
<reference evidence="2 3" key="1">
    <citation type="submission" date="2017-06" db="EMBL/GenBank/DDBJ databases">
        <title>Cultured bacterium strain Saccharothrix yanglingensis Hhs.015.</title>
        <authorList>
            <person name="Xia Y."/>
        </authorList>
    </citation>
    <scope>NUCLEOTIDE SEQUENCE [LARGE SCALE GENOMIC DNA]</scope>
    <source>
        <strain evidence="2 3">Hhs.015</strain>
    </source>
</reference>
<comment type="caution">
    <text evidence="2">The sequence shown here is derived from an EMBL/GenBank/DDBJ whole genome shotgun (WGS) entry which is preliminary data.</text>
</comment>
<sequence>MQIAADVLTALVAAIHLYIVVLEMFLWNTPRGRAAFGTTEEFAAASKVLAANQGLYNGFLAAGLVFAIVAGGSVGFAFAVFFLVCVIVAGVYGAATVSRRILFVQSVPAAVALLVVLLAR</sequence>
<evidence type="ECO:0000256" key="1">
    <source>
        <dbReference type="SAM" id="Phobius"/>
    </source>
</evidence>
<keyword evidence="1" id="KW-0812">Transmembrane</keyword>
<dbReference type="Pfam" id="PF06993">
    <property type="entry name" value="DUF1304"/>
    <property type="match status" value="1"/>
</dbReference>
<proteinExistence type="predicted"/>
<accession>A0ABU0WXS6</accession>
<feature type="transmembrane region" description="Helical" evidence="1">
    <location>
        <begin position="101"/>
        <end position="119"/>
    </location>
</feature>
<name>A0ABU0WXS6_9PSEU</name>
<keyword evidence="1" id="KW-1133">Transmembrane helix</keyword>
<organism evidence="2 3">
    <name type="scientific">Saccharothrix yanglingensis</name>
    <dbReference type="NCBI Taxonomy" id="659496"/>
    <lineage>
        <taxon>Bacteria</taxon>
        <taxon>Bacillati</taxon>
        <taxon>Actinomycetota</taxon>
        <taxon>Actinomycetes</taxon>
        <taxon>Pseudonocardiales</taxon>
        <taxon>Pseudonocardiaceae</taxon>
        <taxon>Saccharothrix</taxon>
    </lineage>
</organism>
<dbReference type="EMBL" id="NSDM01000003">
    <property type="protein sequence ID" value="MDQ2584313.1"/>
    <property type="molecule type" value="Genomic_DNA"/>
</dbReference>
<evidence type="ECO:0000313" key="3">
    <source>
        <dbReference type="Proteomes" id="UP001225605"/>
    </source>
</evidence>
<dbReference type="RefSeq" id="WP_306745432.1">
    <property type="nucleotide sequence ID" value="NZ_NSDM01000003.1"/>
</dbReference>
<evidence type="ECO:0008006" key="4">
    <source>
        <dbReference type="Google" id="ProtNLM"/>
    </source>
</evidence>
<protein>
    <recommendedName>
        <fullName evidence="4">DUF1304 domain-containing protein</fullName>
    </recommendedName>
</protein>
<feature type="transmembrane region" description="Helical" evidence="1">
    <location>
        <begin position="7"/>
        <end position="27"/>
    </location>
</feature>
<keyword evidence="1" id="KW-0472">Membrane</keyword>